<dbReference type="Proteomes" id="UP000887116">
    <property type="component" value="Unassembled WGS sequence"/>
</dbReference>
<evidence type="ECO:0000256" key="3">
    <source>
        <dbReference type="ARBA" id="ARBA00022989"/>
    </source>
</evidence>
<reference evidence="7" key="1">
    <citation type="submission" date="2020-07" db="EMBL/GenBank/DDBJ databases">
        <title>Multicomponent nature underlies the extraordinary mechanical properties of spider dragline silk.</title>
        <authorList>
            <person name="Kono N."/>
            <person name="Nakamura H."/>
            <person name="Mori M."/>
            <person name="Yoshida Y."/>
            <person name="Ohtoshi R."/>
            <person name="Malay A.D."/>
            <person name="Moran D.A.P."/>
            <person name="Tomita M."/>
            <person name="Numata K."/>
            <person name="Arakawa K."/>
        </authorList>
    </citation>
    <scope>NUCLEOTIDE SEQUENCE</scope>
</reference>
<feature type="transmembrane region" description="Helical" evidence="5">
    <location>
        <begin position="146"/>
        <end position="168"/>
    </location>
</feature>
<dbReference type="OrthoDB" id="2985014at2759"/>
<name>A0A8X6L7W4_TRICU</name>
<comment type="subcellular location">
    <subcellularLocation>
        <location evidence="1">Membrane</location>
        <topology evidence="1">Multi-pass membrane protein</topology>
    </subcellularLocation>
</comment>
<evidence type="ECO:0000313" key="7">
    <source>
        <dbReference type="EMBL" id="GFQ98596.1"/>
    </source>
</evidence>
<keyword evidence="8" id="KW-1185">Reference proteome</keyword>
<proteinExistence type="predicted"/>
<dbReference type="PANTHER" id="PTHR11662">
    <property type="entry name" value="SOLUTE CARRIER FAMILY 17"/>
    <property type="match status" value="1"/>
</dbReference>
<dbReference type="Pfam" id="PF07690">
    <property type="entry name" value="MFS_1"/>
    <property type="match status" value="1"/>
</dbReference>
<dbReference type="InterPro" id="IPR020846">
    <property type="entry name" value="MFS_dom"/>
</dbReference>
<dbReference type="EMBL" id="BMAO01034738">
    <property type="protein sequence ID" value="GFQ98596.1"/>
    <property type="molecule type" value="Genomic_DNA"/>
</dbReference>
<comment type="caution">
    <text evidence="7">The sequence shown here is derived from an EMBL/GenBank/DDBJ whole genome shotgun (WGS) entry which is preliminary data.</text>
</comment>
<evidence type="ECO:0000256" key="5">
    <source>
        <dbReference type="SAM" id="Phobius"/>
    </source>
</evidence>
<sequence>MQSVTVTTPDSSLKKNSLGCCLPKRVIFVAFGFLGIFNVYALRANLSVAMVAMVNTSETVTKTNISYADECPYLTDESEEVRNSRYSKSEQYNWDARTQGLIMTVRWGTIPFIATRALEGIGEGLTYPSMNTLVSRWAPKLERSRISSVVFIGSPLGTVVSLSVSGWLCGLDFLGGWPAVFYVFGTFGCIWFILWCIFIHDSPDIHPSISEDELSLFYKTEDDKISHMDFDVPWKKILTSVPMLGVLIGHIGIYFGVTFLITEIPNYLNAVLHFGVET</sequence>
<dbReference type="GO" id="GO:0022857">
    <property type="term" value="F:transmembrane transporter activity"/>
    <property type="evidence" value="ECO:0007669"/>
    <property type="project" value="InterPro"/>
</dbReference>
<dbReference type="AlphaFoldDB" id="A0A8X6L7W4"/>
<organism evidence="7 8">
    <name type="scientific">Trichonephila clavata</name>
    <name type="common">Joro spider</name>
    <name type="synonym">Nephila clavata</name>
    <dbReference type="NCBI Taxonomy" id="2740835"/>
    <lineage>
        <taxon>Eukaryota</taxon>
        <taxon>Metazoa</taxon>
        <taxon>Ecdysozoa</taxon>
        <taxon>Arthropoda</taxon>
        <taxon>Chelicerata</taxon>
        <taxon>Arachnida</taxon>
        <taxon>Araneae</taxon>
        <taxon>Araneomorphae</taxon>
        <taxon>Entelegynae</taxon>
        <taxon>Araneoidea</taxon>
        <taxon>Nephilidae</taxon>
        <taxon>Trichonephila</taxon>
    </lineage>
</organism>
<dbReference type="PANTHER" id="PTHR11662:SF399">
    <property type="entry name" value="FI19708P1-RELATED"/>
    <property type="match status" value="1"/>
</dbReference>
<evidence type="ECO:0000259" key="6">
    <source>
        <dbReference type="PROSITE" id="PS50850"/>
    </source>
</evidence>
<evidence type="ECO:0000313" key="8">
    <source>
        <dbReference type="Proteomes" id="UP000887116"/>
    </source>
</evidence>
<keyword evidence="3 5" id="KW-1133">Transmembrane helix</keyword>
<feature type="non-terminal residue" evidence="7">
    <location>
        <position position="278"/>
    </location>
</feature>
<dbReference type="PROSITE" id="PS50850">
    <property type="entry name" value="MFS"/>
    <property type="match status" value="1"/>
</dbReference>
<evidence type="ECO:0000256" key="2">
    <source>
        <dbReference type="ARBA" id="ARBA00022692"/>
    </source>
</evidence>
<dbReference type="Gene3D" id="1.20.1250.20">
    <property type="entry name" value="MFS general substrate transporter like domains"/>
    <property type="match status" value="1"/>
</dbReference>
<accession>A0A8X6L7W4</accession>
<dbReference type="InterPro" id="IPR011701">
    <property type="entry name" value="MFS"/>
</dbReference>
<evidence type="ECO:0000256" key="4">
    <source>
        <dbReference type="ARBA" id="ARBA00023136"/>
    </source>
</evidence>
<feature type="domain" description="Major facilitator superfamily (MFS) profile" evidence="6">
    <location>
        <begin position="1"/>
        <end position="278"/>
    </location>
</feature>
<feature type="transmembrane region" description="Helical" evidence="5">
    <location>
        <begin position="180"/>
        <end position="199"/>
    </location>
</feature>
<dbReference type="GO" id="GO:0016020">
    <property type="term" value="C:membrane"/>
    <property type="evidence" value="ECO:0007669"/>
    <property type="project" value="UniProtKB-SubCell"/>
</dbReference>
<feature type="transmembrane region" description="Helical" evidence="5">
    <location>
        <begin position="237"/>
        <end position="261"/>
    </location>
</feature>
<protein>
    <recommendedName>
        <fullName evidence="6">Major facilitator superfamily (MFS) profile domain-containing protein</fullName>
    </recommendedName>
</protein>
<gene>
    <name evidence="7" type="primary">SLC17A5</name>
    <name evidence="7" type="ORF">TNCT_699871</name>
</gene>
<dbReference type="InterPro" id="IPR050382">
    <property type="entry name" value="MFS_Na/Anion_cotransporter"/>
</dbReference>
<dbReference type="InterPro" id="IPR036259">
    <property type="entry name" value="MFS_trans_sf"/>
</dbReference>
<keyword evidence="4 5" id="KW-0472">Membrane</keyword>
<dbReference type="SUPFAM" id="SSF103473">
    <property type="entry name" value="MFS general substrate transporter"/>
    <property type="match status" value="1"/>
</dbReference>
<keyword evidence="2 5" id="KW-0812">Transmembrane</keyword>
<feature type="transmembrane region" description="Helical" evidence="5">
    <location>
        <begin position="26"/>
        <end position="43"/>
    </location>
</feature>
<evidence type="ECO:0000256" key="1">
    <source>
        <dbReference type="ARBA" id="ARBA00004141"/>
    </source>
</evidence>